<dbReference type="InterPro" id="IPR003356">
    <property type="entry name" value="DNA_methylase_A-5"/>
</dbReference>
<keyword evidence="5" id="KW-0680">Restriction system</keyword>
<dbReference type="CDD" id="cd02440">
    <property type="entry name" value="AdoMet_MTases"/>
    <property type="match status" value="1"/>
</dbReference>
<keyword evidence="2" id="KW-0489">Methyltransferase</keyword>
<dbReference type="PANTHER" id="PTHR42933">
    <property type="entry name" value="SLR6095 PROTEIN"/>
    <property type="match status" value="1"/>
</dbReference>
<gene>
    <name evidence="9" type="ORF">SAMN04488692_10599</name>
</gene>
<dbReference type="PRINTS" id="PR00507">
    <property type="entry name" value="N12N6MTFRASE"/>
</dbReference>
<evidence type="ECO:0000313" key="10">
    <source>
        <dbReference type="Proteomes" id="UP000199476"/>
    </source>
</evidence>
<dbReference type="InterPro" id="IPR002052">
    <property type="entry name" value="DNA_methylase_N6_adenine_CS"/>
</dbReference>
<evidence type="ECO:0000256" key="2">
    <source>
        <dbReference type="ARBA" id="ARBA00022603"/>
    </source>
</evidence>
<sequence>MNGFSEKVNFIWSIADLLRGDYKQSEYGRVILPFTVLRRLDCVLEETKEDVLAKKKELEDMGIKNLDPILNKTAGYNFHNRSRFDFKKLLDDPNNIKSNLMNYIHGFSKNAREILEYFNFEVHIERLNDADLLYLIVQRFSEVDIHPDTVSNKQMGDIFEELIRKFSEQSNETAGEHFTPREVIKLMVNILFEEDNDLLQKEGIVRTIYDPACGTGGMLTVAENYLSKLNPDATLKMFGQELNPESYAICKADMLIKGEPVNNIKYGNSFTNDKLRNNKFDYMLSNPPFGVSWKKIRDEVEKEADELGYDGRFGAGLPRVNDGSLLFLQHMISKMKSNGQGSRIAIVFNASPLFNGGAGSGESEIRRWIIENDWLEAIIGLPEELFYNTGINTYIWIVTNRKTKEREGKVQLINAVDYYEEMRQSKGNKRNFISEAQIDEITRIYGEFEETDNSKIFQNEEFGYQRITVEQPIRRCYQVNEERIEAFKEKEGFERIGERKNGEEMQEQILQGLRDEFDFDNVYKNHGDFIADIEEVFSDVSIRLYKYIRTALFNAFGWEDERAEPAKDKDGEPIPDPDLREKENVPLTEDINDYFSREIEPHLEDAWVDYSKTKIGYEIPFTRYFYEYEELRSLEEIDNDIDELKDEILDLLEEVTG</sequence>
<organism evidence="9 10">
    <name type="scientific">Halarsenatibacter silvermanii</name>
    <dbReference type="NCBI Taxonomy" id="321763"/>
    <lineage>
        <taxon>Bacteria</taxon>
        <taxon>Bacillati</taxon>
        <taxon>Bacillota</taxon>
        <taxon>Clostridia</taxon>
        <taxon>Halanaerobiales</taxon>
        <taxon>Halarsenatibacteraceae</taxon>
        <taxon>Halarsenatibacter</taxon>
    </lineage>
</organism>
<evidence type="ECO:0000256" key="5">
    <source>
        <dbReference type="ARBA" id="ARBA00022747"/>
    </source>
</evidence>
<feature type="domain" description="N6 adenine-specific DNA methyltransferase N-terminal" evidence="8">
    <location>
        <begin position="9"/>
        <end position="140"/>
    </location>
</feature>
<dbReference type="PANTHER" id="PTHR42933:SF3">
    <property type="entry name" value="TYPE I RESTRICTION ENZYME MJAVIII METHYLASE SUBUNIT"/>
    <property type="match status" value="1"/>
</dbReference>
<dbReference type="Gene3D" id="3.40.50.150">
    <property type="entry name" value="Vaccinia Virus protein VP39"/>
    <property type="match status" value="1"/>
</dbReference>
<evidence type="ECO:0000313" key="9">
    <source>
        <dbReference type="EMBL" id="SDL52996.1"/>
    </source>
</evidence>
<dbReference type="EMBL" id="FNGO01000005">
    <property type="protein sequence ID" value="SDL52996.1"/>
    <property type="molecule type" value="Genomic_DNA"/>
</dbReference>
<dbReference type="AlphaFoldDB" id="A0A1G9KTN9"/>
<evidence type="ECO:0000256" key="1">
    <source>
        <dbReference type="ARBA" id="ARBA00011900"/>
    </source>
</evidence>
<comment type="catalytic activity">
    <reaction evidence="6">
        <text>a 2'-deoxyadenosine in DNA + S-adenosyl-L-methionine = an N(6)-methyl-2'-deoxyadenosine in DNA + S-adenosyl-L-homocysteine + H(+)</text>
        <dbReference type="Rhea" id="RHEA:15197"/>
        <dbReference type="Rhea" id="RHEA-COMP:12418"/>
        <dbReference type="Rhea" id="RHEA-COMP:12419"/>
        <dbReference type="ChEBI" id="CHEBI:15378"/>
        <dbReference type="ChEBI" id="CHEBI:57856"/>
        <dbReference type="ChEBI" id="CHEBI:59789"/>
        <dbReference type="ChEBI" id="CHEBI:90615"/>
        <dbReference type="ChEBI" id="CHEBI:90616"/>
        <dbReference type="EC" id="2.1.1.72"/>
    </reaction>
</comment>
<protein>
    <recommendedName>
        <fullName evidence="1">site-specific DNA-methyltransferase (adenine-specific)</fullName>
        <ecNumber evidence="1">2.1.1.72</ecNumber>
    </recommendedName>
</protein>
<dbReference type="EC" id="2.1.1.72" evidence="1"/>
<evidence type="ECO:0000259" key="7">
    <source>
        <dbReference type="Pfam" id="PF02384"/>
    </source>
</evidence>
<dbReference type="RefSeq" id="WP_089758909.1">
    <property type="nucleotide sequence ID" value="NZ_FNGO01000005.1"/>
</dbReference>
<dbReference type="Pfam" id="PF02384">
    <property type="entry name" value="N6_Mtase"/>
    <property type="match status" value="1"/>
</dbReference>
<dbReference type="Proteomes" id="UP000199476">
    <property type="component" value="Unassembled WGS sequence"/>
</dbReference>
<keyword evidence="4" id="KW-0949">S-adenosyl-L-methionine</keyword>
<dbReference type="Pfam" id="PF12161">
    <property type="entry name" value="HsdM_N"/>
    <property type="match status" value="1"/>
</dbReference>
<dbReference type="InterPro" id="IPR022749">
    <property type="entry name" value="D12N6_MeTrfase_N"/>
</dbReference>
<dbReference type="GO" id="GO:0003677">
    <property type="term" value="F:DNA binding"/>
    <property type="evidence" value="ECO:0007669"/>
    <property type="project" value="InterPro"/>
</dbReference>
<evidence type="ECO:0000259" key="8">
    <source>
        <dbReference type="Pfam" id="PF12161"/>
    </source>
</evidence>
<proteinExistence type="predicted"/>
<evidence type="ECO:0000256" key="3">
    <source>
        <dbReference type="ARBA" id="ARBA00022679"/>
    </source>
</evidence>
<dbReference type="SUPFAM" id="SSF53335">
    <property type="entry name" value="S-adenosyl-L-methionine-dependent methyltransferases"/>
    <property type="match status" value="1"/>
</dbReference>
<evidence type="ECO:0000256" key="6">
    <source>
        <dbReference type="ARBA" id="ARBA00047942"/>
    </source>
</evidence>
<dbReference type="InterPro" id="IPR051537">
    <property type="entry name" value="DNA_Adenine_Mtase"/>
</dbReference>
<dbReference type="OrthoDB" id="9814572at2"/>
<dbReference type="GO" id="GO:0009307">
    <property type="term" value="P:DNA restriction-modification system"/>
    <property type="evidence" value="ECO:0007669"/>
    <property type="project" value="UniProtKB-KW"/>
</dbReference>
<reference evidence="9 10" key="1">
    <citation type="submission" date="2016-10" db="EMBL/GenBank/DDBJ databases">
        <authorList>
            <person name="de Groot N.N."/>
        </authorList>
    </citation>
    <scope>NUCLEOTIDE SEQUENCE [LARGE SCALE GENOMIC DNA]</scope>
    <source>
        <strain evidence="9 10">SLAS-1</strain>
    </source>
</reference>
<keyword evidence="3" id="KW-0808">Transferase</keyword>
<feature type="domain" description="DNA methylase adenine-specific" evidence="7">
    <location>
        <begin position="153"/>
        <end position="453"/>
    </location>
</feature>
<dbReference type="InterPro" id="IPR029063">
    <property type="entry name" value="SAM-dependent_MTases_sf"/>
</dbReference>
<dbReference type="PROSITE" id="PS00092">
    <property type="entry name" value="N6_MTASE"/>
    <property type="match status" value="1"/>
</dbReference>
<dbReference type="GO" id="GO:0009007">
    <property type="term" value="F:site-specific DNA-methyltransferase (adenine-specific) activity"/>
    <property type="evidence" value="ECO:0007669"/>
    <property type="project" value="UniProtKB-EC"/>
</dbReference>
<keyword evidence="10" id="KW-1185">Reference proteome</keyword>
<dbReference type="STRING" id="321763.SAMN04488692_10599"/>
<dbReference type="GO" id="GO:0008170">
    <property type="term" value="F:N-methyltransferase activity"/>
    <property type="evidence" value="ECO:0007669"/>
    <property type="project" value="InterPro"/>
</dbReference>
<evidence type="ECO:0000256" key="4">
    <source>
        <dbReference type="ARBA" id="ARBA00022691"/>
    </source>
</evidence>
<accession>A0A1G9KTN9</accession>
<dbReference type="GO" id="GO:0032259">
    <property type="term" value="P:methylation"/>
    <property type="evidence" value="ECO:0007669"/>
    <property type="project" value="UniProtKB-KW"/>
</dbReference>
<name>A0A1G9KTN9_9FIRM</name>